<dbReference type="PANTHER" id="PTHR46889:SF4">
    <property type="entry name" value="TRANSPOSASE INSO FOR INSERTION SEQUENCE ELEMENT IS911B-RELATED"/>
    <property type="match status" value="1"/>
</dbReference>
<dbReference type="InterPro" id="IPR012337">
    <property type="entry name" value="RNaseH-like_sf"/>
</dbReference>
<dbReference type="Gene3D" id="3.30.420.10">
    <property type="entry name" value="Ribonuclease H-like superfamily/Ribonuclease H"/>
    <property type="match status" value="1"/>
</dbReference>
<gene>
    <name evidence="3" type="ORF">E4656_04040</name>
</gene>
<sequence>MDNAMPRYSKERKADVLSSMNRPGHCTDNGYAESFLHSLKAELIHGTTYNTDHGLYTAVRDYINDFYNTQRLHSGIGYRSPIEYGQTVA</sequence>
<feature type="region of interest" description="Disordered" evidence="1">
    <location>
        <begin position="1"/>
        <end position="22"/>
    </location>
</feature>
<dbReference type="GO" id="GO:0003676">
    <property type="term" value="F:nucleic acid binding"/>
    <property type="evidence" value="ECO:0007669"/>
    <property type="project" value="InterPro"/>
</dbReference>
<organism evidence="3 4">
    <name type="scientific">Natronospirillum operosum</name>
    <dbReference type="NCBI Taxonomy" id="2759953"/>
    <lineage>
        <taxon>Bacteria</taxon>
        <taxon>Pseudomonadati</taxon>
        <taxon>Pseudomonadota</taxon>
        <taxon>Gammaproteobacteria</taxon>
        <taxon>Oceanospirillales</taxon>
        <taxon>Natronospirillaceae</taxon>
        <taxon>Natronospirillum</taxon>
    </lineage>
</organism>
<reference evidence="3 4" key="1">
    <citation type="submission" date="2019-04" db="EMBL/GenBank/DDBJ databases">
        <title>Natronospirillum operosus gen. nov., sp. nov., a haloalkaliphilic satellite isolated from decaying biomass of laboratory culture of cyanobacterium Geitlerinema sp. and proposal of Natronospirillaceae fam. nov. and Saccharospirillaceae fam. nov.</title>
        <authorList>
            <person name="Kevbrin V."/>
            <person name="Boltyanskaya Y."/>
            <person name="Koziaeva V."/>
            <person name="Grouzdev D.S."/>
            <person name="Park M."/>
            <person name="Cho J."/>
        </authorList>
    </citation>
    <scope>NUCLEOTIDE SEQUENCE [LARGE SCALE GENOMIC DNA]</scope>
    <source>
        <strain evidence="3 4">G-116</strain>
    </source>
</reference>
<comment type="caution">
    <text evidence="3">The sequence shown here is derived from an EMBL/GenBank/DDBJ whole genome shotgun (WGS) entry which is preliminary data.</text>
</comment>
<dbReference type="InterPro" id="IPR036397">
    <property type="entry name" value="RNaseH_sf"/>
</dbReference>
<keyword evidence="4" id="KW-1185">Reference proteome</keyword>
<evidence type="ECO:0000313" key="3">
    <source>
        <dbReference type="EMBL" id="TGG95591.1"/>
    </source>
</evidence>
<dbReference type="SUPFAM" id="SSF53098">
    <property type="entry name" value="Ribonuclease H-like"/>
    <property type="match status" value="1"/>
</dbReference>
<dbReference type="EMBL" id="SRMF01000001">
    <property type="protein sequence ID" value="TGG95591.1"/>
    <property type="molecule type" value="Genomic_DNA"/>
</dbReference>
<dbReference type="OrthoDB" id="9813126at2"/>
<evidence type="ECO:0000313" key="4">
    <source>
        <dbReference type="Proteomes" id="UP000297475"/>
    </source>
</evidence>
<name>A0A4Z0WJ77_9GAMM</name>
<evidence type="ECO:0000256" key="1">
    <source>
        <dbReference type="SAM" id="MobiDB-lite"/>
    </source>
</evidence>
<protein>
    <recommendedName>
        <fullName evidence="2">Integrase catalytic domain-containing protein</fullName>
    </recommendedName>
</protein>
<dbReference type="GO" id="GO:0015074">
    <property type="term" value="P:DNA integration"/>
    <property type="evidence" value="ECO:0007669"/>
    <property type="project" value="InterPro"/>
</dbReference>
<dbReference type="AlphaFoldDB" id="A0A4Z0WJ77"/>
<dbReference type="InterPro" id="IPR050900">
    <property type="entry name" value="Transposase_IS3/IS150/IS904"/>
</dbReference>
<proteinExistence type="predicted"/>
<evidence type="ECO:0000259" key="2">
    <source>
        <dbReference type="Pfam" id="PF13683"/>
    </source>
</evidence>
<feature type="domain" description="Integrase catalytic" evidence="2">
    <location>
        <begin position="18"/>
        <end position="81"/>
    </location>
</feature>
<dbReference type="InterPro" id="IPR001584">
    <property type="entry name" value="Integrase_cat-core"/>
</dbReference>
<dbReference type="Proteomes" id="UP000297475">
    <property type="component" value="Unassembled WGS sequence"/>
</dbReference>
<dbReference type="PANTHER" id="PTHR46889">
    <property type="entry name" value="TRANSPOSASE INSF FOR INSERTION SEQUENCE IS3B-RELATED"/>
    <property type="match status" value="1"/>
</dbReference>
<dbReference type="Pfam" id="PF13683">
    <property type="entry name" value="rve_3"/>
    <property type="match status" value="1"/>
</dbReference>
<accession>A0A4Z0WJ77</accession>